<dbReference type="Proteomes" id="UP001501444">
    <property type="component" value="Unassembled WGS sequence"/>
</dbReference>
<keyword evidence="3" id="KW-1185">Reference proteome</keyword>
<evidence type="ECO:0000256" key="1">
    <source>
        <dbReference type="SAM" id="MobiDB-lite"/>
    </source>
</evidence>
<feature type="compositionally biased region" description="Low complexity" evidence="1">
    <location>
        <begin position="124"/>
        <end position="137"/>
    </location>
</feature>
<comment type="caution">
    <text evidence="2">The sequence shown here is derived from an EMBL/GenBank/DDBJ whole genome shotgun (WGS) entry which is preliminary data.</text>
</comment>
<organism evidence="2 3">
    <name type="scientific">Dactylosporangium salmoneum</name>
    <dbReference type="NCBI Taxonomy" id="53361"/>
    <lineage>
        <taxon>Bacteria</taxon>
        <taxon>Bacillati</taxon>
        <taxon>Actinomycetota</taxon>
        <taxon>Actinomycetes</taxon>
        <taxon>Micromonosporales</taxon>
        <taxon>Micromonosporaceae</taxon>
        <taxon>Dactylosporangium</taxon>
    </lineage>
</organism>
<name>A0ABP5TQ10_9ACTN</name>
<sequence length="229" mass="25210">MLREAGSLSAYPAVRAAAEAAIAGPVQLHGLPLLGFEATCTPCRIWRKTYPTVGRCPRCRQEPLHLDGDGCRRCRVDQRWHPAPATDEAVTTQLWIGGSLAPRLLTQAGALGRQPDREPPYRTQPASPDAADPPQVSPHVHWLATHAPHHTGPRLDPAQLDRARTPLHDTQLTEALTTYRLLADQDGLDPDQVLADLLHLHHARMIGVDTASERHCLRLARAIPARHPR</sequence>
<feature type="region of interest" description="Disordered" evidence="1">
    <location>
        <begin position="111"/>
        <end position="137"/>
    </location>
</feature>
<reference evidence="3" key="1">
    <citation type="journal article" date="2019" name="Int. J. Syst. Evol. Microbiol.">
        <title>The Global Catalogue of Microorganisms (GCM) 10K type strain sequencing project: providing services to taxonomists for standard genome sequencing and annotation.</title>
        <authorList>
            <consortium name="The Broad Institute Genomics Platform"/>
            <consortium name="The Broad Institute Genome Sequencing Center for Infectious Disease"/>
            <person name="Wu L."/>
            <person name="Ma J."/>
        </authorList>
    </citation>
    <scope>NUCLEOTIDE SEQUENCE [LARGE SCALE GENOMIC DNA]</scope>
    <source>
        <strain evidence="3">JCM 3272</strain>
    </source>
</reference>
<proteinExistence type="predicted"/>
<evidence type="ECO:0000313" key="2">
    <source>
        <dbReference type="EMBL" id="GAA2356094.1"/>
    </source>
</evidence>
<accession>A0ABP5TQ10</accession>
<gene>
    <name evidence="2" type="ORF">GCM10010170_048840</name>
</gene>
<evidence type="ECO:0000313" key="3">
    <source>
        <dbReference type="Proteomes" id="UP001501444"/>
    </source>
</evidence>
<protein>
    <submittedName>
        <fullName evidence="2">Uncharacterized protein</fullName>
    </submittedName>
</protein>
<dbReference type="EMBL" id="BAAARV010000036">
    <property type="protein sequence ID" value="GAA2356094.1"/>
    <property type="molecule type" value="Genomic_DNA"/>
</dbReference>